<name>A0A409YQ60_9AGAR</name>
<dbReference type="Proteomes" id="UP000284842">
    <property type="component" value="Unassembled WGS sequence"/>
</dbReference>
<dbReference type="SUPFAM" id="SSF58100">
    <property type="entry name" value="Bacterial hemolysins"/>
    <property type="match status" value="1"/>
</dbReference>
<protein>
    <submittedName>
        <fullName evidence="3">Uncharacterized protein</fullName>
    </submittedName>
</protein>
<dbReference type="InParanoid" id="A0A409YQ60"/>
<organism evidence="3 4">
    <name type="scientific">Panaeolus cyanescens</name>
    <dbReference type="NCBI Taxonomy" id="181874"/>
    <lineage>
        <taxon>Eukaryota</taxon>
        <taxon>Fungi</taxon>
        <taxon>Dikarya</taxon>
        <taxon>Basidiomycota</taxon>
        <taxon>Agaricomycotina</taxon>
        <taxon>Agaricomycetes</taxon>
        <taxon>Agaricomycetidae</taxon>
        <taxon>Agaricales</taxon>
        <taxon>Agaricineae</taxon>
        <taxon>Galeropsidaceae</taxon>
        <taxon>Panaeolus</taxon>
    </lineage>
</organism>
<keyword evidence="4" id="KW-1185">Reference proteome</keyword>
<feature type="region of interest" description="Disordered" evidence="2">
    <location>
        <begin position="1"/>
        <end position="45"/>
    </location>
</feature>
<dbReference type="Gene3D" id="1.20.1170.10">
    <property type="match status" value="1"/>
</dbReference>
<feature type="compositionally biased region" description="Low complexity" evidence="2">
    <location>
        <begin position="24"/>
        <end position="36"/>
    </location>
</feature>
<dbReference type="AlphaFoldDB" id="A0A409YQ60"/>
<dbReference type="EMBL" id="NHTK01000840">
    <property type="protein sequence ID" value="PPR05129.1"/>
    <property type="molecule type" value="Genomic_DNA"/>
</dbReference>
<gene>
    <name evidence="3" type="ORF">CVT24_010385</name>
</gene>
<sequence>MHQVQAGTKKKVREKLSSPKSCLPSITSTTSTRTPSHVNSRSQPLTGEAATADILKQLESGGKLKLTLSDSDKERIKERLIEELDKNSTREAVIKEIHGLAETIVGIERDFATIKNQVQRVDDKKILLHKDGSHNPFCPRWTSYHDEYTNLMLKSQETATTARNQINTLIHDIVPTMEEVADIADKREIIDDYIAKLKTFEERGMDQETRFLRLKQNIEAFQKDLKDAIAENLAEANEELKKVEARIKTLKEDLEQTGGFWADCIDTLGNAAGIASSANGILQMAPAIVPSFFSAGLSIFGNLFGDFQKKAEERKAKTKELNELVKKKGDLETRIEDLKVAMAEVNALDDFKHLSDRLGALHAIWRMLDSDAQTLRESLEAIDAAINKGNKLYVKMATKGIIVPYKLFASALQTYCLATAPKS</sequence>
<dbReference type="OrthoDB" id="3046926at2759"/>
<evidence type="ECO:0000256" key="1">
    <source>
        <dbReference type="SAM" id="Coils"/>
    </source>
</evidence>
<comment type="caution">
    <text evidence="3">The sequence shown here is derived from an EMBL/GenBank/DDBJ whole genome shotgun (WGS) entry which is preliminary data.</text>
</comment>
<reference evidence="3 4" key="1">
    <citation type="journal article" date="2018" name="Evol. Lett.">
        <title>Horizontal gene cluster transfer increased hallucinogenic mushroom diversity.</title>
        <authorList>
            <person name="Reynolds H.T."/>
            <person name="Vijayakumar V."/>
            <person name="Gluck-Thaler E."/>
            <person name="Korotkin H.B."/>
            <person name="Matheny P.B."/>
            <person name="Slot J.C."/>
        </authorList>
    </citation>
    <scope>NUCLEOTIDE SEQUENCE [LARGE SCALE GENOMIC DNA]</scope>
    <source>
        <strain evidence="3 4">2629</strain>
    </source>
</reference>
<evidence type="ECO:0000313" key="3">
    <source>
        <dbReference type="EMBL" id="PPR05129.1"/>
    </source>
</evidence>
<evidence type="ECO:0000256" key="2">
    <source>
        <dbReference type="SAM" id="MobiDB-lite"/>
    </source>
</evidence>
<accession>A0A409YQ60</accession>
<evidence type="ECO:0000313" key="4">
    <source>
        <dbReference type="Proteomes" id="UP000284842"/>
    </source>
</evidence>
<keyword evidence="1" id="KW-0175">Coiled coil</keyword>
<feature type="coiled-coil region" evidence="1">
    <location>
        <begin position="307"/>
        <end position="348"/>
    </location>
</feature>
<proteinExistence type="predicted"/>
<feature type="coiled-coil region" evidence="1">
    <location>
        <begin position="183"/>
        <end position="257"/>
    </location>
</feature>